<evidence type="ECO:0000256" key="1">
    <source>
        <dbReference type="SAM" id="MobiDB-lite"/>
    </source>
</evidence>
<dbReference type="GO" id="GO:0016020">
    <property type="term" value="C:membrane"/>
    <property type="evidence" value="ECO:0007669"/>
    <property type="project" value="InterPro"/>
</dbReference>
<reference evidence="3" key="1">
    <citation type="submission" date="2023-06" db="EMBL/GenBank/DDBJ databases">
        <title>Reference genome for the Northern bat (Eptesicus nilssonii), a most northern bat species.</title>
        <authorList>
            <person name="Laine V.N."/>
            <person name="Pulliainen A.T."/>
            <person name="Lilley T.M."/>
        </authorList>
    </citation>
    <scope>NUCLEOTIDE SEQUENCE</scope>
    <source>
        <strain evidence="3">BLF_Eptnil</strain>
        <tissue evidence="3">Kidney</tissue>
    </source>
</reference>
<dbReference type="PANTHER" id="PTHR19229:SF243">
    <property type="entry name" value="ATP-BINDING CASSETTE, SUB-FAMILY A (ABC1), MEMBER 15"/>
    <property type="match status" value="1"/>
</dbReference>
<organism evidence="3 4">
    <name type="scientific">Cnephaeus nilssonii</name>
    <name type="common">Northern bat</name>
    <name type="synonym">Eptesicus nilssonii</name>
    <dbReference type="NCBI Taxonomy" id="3371016"/>
    <lineage>
        <taxon>Eukaryota</taxon>
        <taxon>Metazoa</taxon>
        <taxon>Chordata</taxon>
        <taxon>Craniata</taxon>
        <taxon>Vertebrata</taxon>
        <taxon>Euteleostomi</taxon>
        <taxon>Mammalia</taxon>
        <taxon>Eutheria</taxon>
        <taxon>Laurasiatheria</taxon>
        <taxon>Chiroptera</taxon>
        <taxon>Yangochiroptera</taxon>
        <taxon>Vespertilionidae</taxon>
        <taxon>Cnephaeus</taxon>
    </lineage>
</organism>
<dbReference type="SUPFAM" id="SSF52540">
    <property type="entry name" value="P-loop containing nucleoside triphosphate hydrolases"/>
    <property type="match status" value="1"/>
</dbReference>
<dbReference type="Gene3D" id="3.40.50.300">
    <property type="entry name" value="P-loop containing nucleotide triphosphate hydrolases"/>
    <property type="match status" value="1"/>
</dbReference>
<feature type="region of interest" description="Disordered" evidence="1">
    <location>
        <begin position="213"/>
        <end position="238"/>
    </location>
</feature>
<dbReference type="Proteomes" id="UP001177744">
    <property type="component" value="Unassembled WGS sequence"/>
</dbReference>
<feature type="compositionally biased region" description="Basic and acidic residues" evidence="1">
    <location>
        <begin position="22"/>
        <end position="32"/>
    </location>
</feature>
<name>A0AA40I7F0_CNENI</name>
<sequence>MAWSLRPHQPPRSVRFASRQHGKAERWLRPEQKGSSSKSEGGAGSQGKVSKELSGECKDEDVENERKRILGQPQELLDSSVLIKELIKYYGSFKASFEIKNGGNKRRLSTAIALMGKPTVILLDEPSTGMDPVARRLLWDALIQARESGKTIIITSHRMEECDAFCTRLAIMVKGKFVCLGSPQHLKNKGRATQPEAGLTAGKCSYHGRSLSRLRSSTTERQQQAQQTGMSVSGMAPGPDSGSSLAACHLEHCYILQGVLDCERDV</sequence>
<dbReference type="InterPro" id="IPR026082">
    <property type="entry name" value="ABCA"/>
</dbReference>
<dbReference type="InterPro" id="IPR027417">
    <property type="entry name" value="P-loop_NTPase"/>
</dbReference>
<dbReference type="AlphaFoldDB" id="A0AA40I7F0"/>
<dbReference type="GO" id="GO:0140359">
    <property type="term" value="F:ABC-type transporter activity"/>
    <property type="evidence" value="ECO:0007669"/>
    <property type="project" value="InterPro"/>
</dbReference>
<gene>
    <name evidence="3" type="ORF">QTO34_013134</name>
</gene>
<accession>A0AA40I7F0</accession>
<feature type="compositionally biased region" description="Polar residues" evidence="1">
    <location>
        <begin position="222"/>
        <end position="231"/>
    </location>
</feature>
<keyword evidence="4" id="KW-1185">Reference proteome</keyword>
<evidence type="ECO:0000313" key="4">
    <source>
        <dbReference type="Proteomes" id="UP001177744"/>
    </source>
</evidence>
<dbReference type="EMBL" id="JAULJE010000003">
    <property type="protein sequence ID" value="KAK1344440.1"/>
    <property type="molecule type" value="Genomic_DNA"/>
</dbReference>
<evidence type="ECO:0000259" key="2">
    <source>
        <dbReference type="Pfam" id="PF13304"/>
    </source>
</evidence>
<dbReference type="Pfam" id="PF13304">
    <property type="entry name" value="AAA_21"/>
    <property type="match status" value="1"/>
</dbReference>
<dbReference type="GO" id="GO:0005319">
    <property type="term" value="F:lipid transporter activity"/>
    <property type="evidence" value="ECO:0007669"/>
    <property type="project" value="TreeGrafter"/>
</dbReference>
<protein>
    <recommendedName>
        <fullName evidence="2">ATPase AAA-type core domain-containing protein</fullName>
    </recommendedName>
</protein>
<feature type="region of interest" description="Disordered" evidence="1">
    <location>
        <begin position="1"/>
        <end position="60"/>
    </location>
</feature>
<comment type="caution">
    <text evidence="3">The sequence shown here is derived from an EMBL/GenBank/DDBJ whole genome shotgun (WGS) entry which is preliminary data.</text>
</comment>
<proteinExistence type="predicted"/>
<dbReference type="InterPro" id="IPR003959">
    <property type="entry name" value="ATPase_AAA_core"/>
</dbReference>
<evidence type="ECO:0000313" key="3">
    <source>
        <dbReference type="EMBL" id="KAK1344440.1"/>
    </source>
</evidence>
<dbReference type="PANTHER" id="PTHR19229">
    <property type="entry name" value="ATP-BINDING CASSETTE TRANSPORTER SUBFAMILY A ABCA"/>
    <property type="match status" value="1"/>
</dbReference>
<feature type="domain" description="ATPase AAA-type core" evidence="2">
    <location>
        <begin position="108"/>
        <end position="160"/>
    </location>
</feature>